<dbReference type="InterPro" id="IPR010982">
    <property type="entry name" value="Lambda_DNA-bd_dom_sf"/>
</dbReference>
<dbReference type="GO" id="GO:0003677">
    <property type="term" value="F:DNA binding"/>
    <property type="evidence" value="ECO:0007669"/>
    <property type="project" value="InterPro"/>
</dbReference>
<dbReference type="AlphaFoldDB" id="A0A6I4WLC9"/>
<dbReference type="Pfam" id="PF13560">
    <property type="entry name" value="HTH_31"/>
    <property type="match status" value="1"/>
</dbReference>
<dbReference type="OrthoDB" id="5114244at2"/>
<dbReference type="Gene3D" id="1.10.260.40">
    <property type="entry name" value="lambda repressor-like DNA-binding domains"/>
    <property type="match status" value="1"/>
</dbReference>
<dbReference type="SUPFAM" id="SSF47413">
    <property type="entry name" value="lambda repressor-like DNA-binding domains"/>
    <property type="match status" value="1"/>
</dbReference>
<evidence type="ECO:0000313" key="2">
    <source>
        <dbReference type="EMBL" id="MXQ67744.1"/>
    </source>
</evidence>
<gene>
    <name evidence="2" type="ORF">GQ466_27370</name>
</gene>
<dbReference type="InterPro" id="IPR001387">
    <property type="entry name" value="Cro/C1-type_HTH"/>
</dbReference>
<proteinExistence type="predicted"/>
<keyword evidence="3" id="KW-1185">Reference proteome</keyword>
<dbReference type="Proteomes" id="UP000431901">
    <property type="component" value="Unassembled WGS sequence"/>
</dbReference>
<dbReference type="EMBL" id="WUTW01000008">
    <property type="protein sequence ID" value="MXQ67744.1"/>
    <property type="molecule type" value="Genomic_DNA"/>
</dbReference>
<comment type="caution">
    <text evidence="2">The sequence shown here is derived from an EMBL/GenBank/DDBJ whole genome shotgun (WGS) entry which is preliminary data.</text>
</comment>
<dbReference type="SMART" id="SM00530">
    <property type="entry name" value="HTH_XRE"/>
    <property type="match status" value="1"/>
</dbReference>
<name>A0A6I4WLC9_9ACTN</name>
<sequence>MIFFSSHYPEGRRMPAPITGVKIRDPGSLKVLAKVRGISLRALAREVGCHPSLIDHLARGERRVSRELAFAIAEALGAGPYCLFEIPPEPCDRTAPTTAGRARVGRAISHRRIRRTRQWPVPSHRQIGTPTGEAK</sequence>
<feature type="domain" description="HTH cro/C1-type" evidence="1">
    <location>
        <begin position="29"/>
        <end position="84"/>
    </location>
</feature>
<dbReference type="CDD" id="cd00093">
    <property type="entry name" value="HTH_XRE"/>
    <property type="match status" value="1"/>
</dbReference>
<reference evidence="2 3" key="1">
    <citation type="submission" date="2019-12" db="EMBL/GenBank/DDBJ databases">
        <title>Nocardia macrotermitis sp. nov. and Nocardia aurantia sp. nov., isolated from the gut of the fungus growing-termite Macrotermes natalensis.</title>
        <authorList>
            <person name="Christine B."/>
            <person name="Rene B."/>
        </authorList>
    </citation>
    <scope>NUCLEOTIDE SEQUENCE [LARGE SCALE GENOMIC DNA]</scope>
    <source>
        <strain evidence="2 3">DSM 102126</strain>
    </source>
</reference>
<dbReference type="PROSITE" id="PS50943">
    <property type="entry name" value="HTH_CROC1"/>
    <property type="match status" value="1"/>
</dbReference>
<evidence type="ECO:0000259" key="1">
    <source>
        <dbReference type="PROSITE" id="PS50943"/>
    </source>
</evidence>
<evidence type="ECO:0000313" key="3">
    <source>
        <dbReference type="Proteomes" id="UP000431901"/>
    </source>
</evidence>
<organism evidence="2 3">
    <name type="scientific">Actinomadura rayongensis</name>
    <dbReference type="NCBI Taxonomy" id="1429076"/>
    <lineage>
        <taxon>Bacteria</taxon>
        <taxon>Bacillati</taxon>
        <taxon>Actinomycetota</taxon>
        <taxon>Actinomycetes</taxon>
        <taxon>Streptosporangiales</taxon>
        <taxon>Thermomonosporaceae</taxon>
        <taxon>Actinomadura</taxon>
    </lineage>
</organism>
<protein>
    <submittedName>
        <fullName evidence="2">Helix-turn-helix domain-containing protein</fullName>
    </submittedName>
</protein>
<accession>A0A6I4WLC9</accession>